<feature type="region of interest" description="Disordered" evidence="11">
    <location>
        <begin position="31"/>
        <end position="58"/>
    </location>
</feature>
<keyword evidence="10" id="KW-0998">Cell outer membrane</keyword>
<dbReference type="InterPro" id="IPR039426">
    <property type="entry name" value="TonB-dep_rcpt-like"/>
</dbReference>
<evidence type="ECO:0000256" key="8">
    <source>
        <dbReference type="ARBA" id="ARBA00023077"/>
    </source>
</evidence>
<evidence type="ECO:0000313" key="13">
    <source>
        <dbReference type="EMBL" id="QYM79674.1"/>
    </source>
</evidence>
<sequence>MKASLCRDFALRQLLLVPLCLTLAVPAGLAQPAPGTTSTPPNRKDAIPVVTDKDDSPRTDDIVVMSPFEVSTSSKGYYAANTMSGTRFNTKLADLASSVTIMTKEQMSDFAMLDANDVFLYVAGTEGTGTYTDYTLDRNGSLADNVQLNPTQANRVRGIGSANTSLGNIETMGRVPIDPITIDALEISRGANANVFGLGNPSGTVNQVPATANLSRNRTTLALRVDALGGHRASLDVNRVLLKDKLAIRGSAVYQDDEFQLKPSGVRTERYNGMIKYQPFKLTTISFSSYNYHAYGNRPNSLPPRDNLSYWLASGKPTWDPVTMTVHVNGATLGPYTAATYNGPDYFNSSYLGNNHSQMFIDQSGLSYWSAPQSTTNATGPIGNFTASHFLQTTAAAGSVFSGTAPRPFDQYLFNTTPTVSDRSIYDWTSINLAAPNRFWDRTSTNLLQIDQLFLNSPTQTLAAQLAFMREDSDRWARNFVGIANDNGQSGQLMVDINERLLDGTPNPFLGRPYLAVDKPRIQENPQKWDTSRAQLAYRLDLTEEKNLLKWLGSFQVTGYSEYKYRVNRQYSWREAMTAAPWIPAGTYTGFQSAPSGTPANLPVTSGEYRFYVGDKVGNNVDYAPGDLKLGTYPFVWGNSATGVFHTDNLVLDQVAADKTGGALNSKTTIRTNGAVVQSHLFDDRLVTTLGVRNDNVYIKYGNPGTPTNKILQPDGTSFDYTIVNGWQPNYFSTGGRTTNVQFVVRPFSNTRWSESIARSNGFLGELVDGLSVNFNKSNSFLPTPPAQDLYRNRLPNTSGSETSWGFNLTLLKNTLNIRVTRYDDLQRNAQTNDINTLAGRVLRLDFVPTGTGNPTPYLNLYANANHWVAFQHPTWTAAEVATEVTRQTGFSPDDADYYINAASVLPIGATSDLQSRGTEVEVNYNPTQNWTLTAALTDNQTVNKNISKALVDWIDERMPTWTTIVDPSITDANAAAENNPGKLWWLHKYSAAPVAGTPASYSATAQTPQANYQAFVGAPLGIIKAQEGKTNPQIRRYGFRGATSYQLAGLTDNKYLSRMTVGGAIRWEDKAAIGYYGKQSLPAIITDLDPNRPIYDKSHTYVDAFIAYKTKLWNDRVGATFQLNARNLGQQVHLQPIGAFPDGTIHTYRIVDSQQFIFSASFDL</sequence>
<dbReference type="Proteomes" id="UP000825051">
    <property type="component" value="Chromosome"/>
</dbReference>
<evidence type="ECO:0000256" key="1">
    <source>
        <dbReference type="ARBA" id="ARBA00004571"/>
    </source>
</evidence>
<keyword evidence="7" id="KW-0406">Ion transport</keyword>
<evidence type="ECO:0000256" key="9">
    <source>
        <dbReference type="ARBA" id="ARBA00023136"/>
    </source>
</evidence>
<dbReference type="PANTHER" id="PTHR32552:SF81">
    <property type="entry name" value="TONB-DEPENDENT OUTER MEMBRANE RECEPTOR"/>
    <property type="match status" value="1"/>
</dbReference>
<dbReference type="InterPro" id="IPR037066">
    <property type="entry name" value="Plug_dom_sf"/>
</dbReference>
<evidence type="ECO:0000256" key="10">
    <source>
        <dbReference type="ARBA" id="ARBA00023237"/>
    </source>
</evidence>
<dbReference type="InterPro" id="IPR036942">
    <property type="entry name" value="Beta-barrel_TonB_sf"/>
</dbReference>
<evidence type="ECO:0000256" key="5">
    <source>
        <dbReference type="ARBA" id="ARBA00022692"/>
    </source>
</evidence>
<protein>
    <submittedName>
        <fullName evidence="13">TonB-dependent receptor</fullName>
    </submittedName>
</protein>
<keyword evidence="2" id="KW-0813">Transport</keyword>
<dbReference type="KEGG" id="ole:K0B96_03375"/>
<feature type="compositionally biased region" description="Basic and acidic residues" evidence="11">
    <location>
        <begin position="42"/>
        <end position="58"/>
    </location>
</feature>
<dbReference type="SUPFAM" id="SSF56935">
    <property type="entry name" value="Porins"/>
    <property type="match status" value="1"/>
</dbReference>
<keyword evidence="13" id="KW-0675">Receptor</keyword>
<dbReference type="RefSeq" id="WP_220163858.1">
    <property type="nucleotide sequence ID" value="NZ_CP080507.1"/>
</dbReference>
<evidence type="ECO:0000256" key="12">
    <source>
        <dbReference type="SAM" id="SignalP"/>
    </source>
</evidence>
<keyword evidence="14" id="KW-1185">Reference proteome</keyword>
<evidence type="ECO:0000256" key="4">
    <source>
        <dbReference type="ARBA" id="ARBA00022496"/>
    </source>
</evidence>
<keyword evidence="9" id="KW-0472">Membrane</keyword>
<keyword evidence="5" id="KW-0812">Transmembrane</keyword>
<evidence type="ECO:0000313" key="14">
    <source>
        <dbReference type="Proteomes" id="UP000825051"/>
    </source>
</evidence>
<reference evidence="13" key="1">
    <citation type="submission" date="2021-08" db="EMBL/GenBank/DDBJ databases">
        <title>Genome of a novel bacterium of the phylum Verrucomicrobia, Oleiharenicola sp. KSB-15.</title>
        <authorList>
            <person name="Chung J.-H."/>
            <person name="Ahn J.-H."/>
            <person name="Yoon Y."/>
            <person name="Kim D.-Y."/>
            <person name="An S.-H."/>
            <person name="Park I."/>
            <person name="Yeon J."/>
        </authorList>
    </citation>
    <scope>NUCLEOTIDE SEQUENCE</scope>
    <source>
        <strain evidence="13">KSB-15</strain>
    </source>
</reference>
<feature type="signal peptide" evidence="12">
    <location>
        <begin position="1"/>
        <end position="30"/>
    </location>
</feature>
<name>A0A8F9XM46_9BACT</name>
<dbReference type="AlphaFoldDB" id="A0A8F9XM46"/>
<dbReference type="Gene3D" id="2.40.170.20">
    <property type="entry name" value="TonB-dependent receptor, beta-barrel domain"/>
    <property type="match status" value="1"/>
</dbReference>
<evidence type="ECO:0000256" key="2">
    <source>
        <dbReference type="ARBA" id="ARBA00022448"/>
    </source>
</evidence>
<keyword evidence="6" id="KW-0408">Iron</keyword>
<keyword evidence="12" id="KW-0732">Signal</keyword>
<evidence type="ECO:0000256" key="7">
    <source>
        <dbReference type="ARBA" id="ARBA00023065"/>
    </source>
</evidence>
<proteinExistence type="predicted"/>
<dbReference type="Gene3D" id="2.170.130.10">
    <property type="entry name" value="TonB-dependent receptor, plug domain"/>
    <property type="match status" value="1"/>
</dbReference>
<keyword evidence="4" id="KW-0410">Iron transport</keyword>
<dbReference type="GO" id="GO:0009279">
    <property type="term" value="C:cell outer membrane"/>
    <property type="evidence" value="ECO:0007669"/>
    <property type="project" value="UniProtKB-SubCell"/>
</dbReference>
<keyword evidence="8" id="KW-0798">TonB box</keyword>
<evidence type="ECO:0000256" key="11">
    <source>
        <dbReference type="SAM" id="MobiDB-lite"/>
    </source>
</evidence>
<comment type="subcellular location">
    <subcellularLocation>
        <location evidence="1">Cell outer membrane</location>
        <topology evidence="1">Multi-pass membrane protein</topology>
    </subcellularLocation>
</comment>
<gene>
    <name evidence="13" type="ORF">K0B96_03375</name>
</gene>
<dbReference type="GO" id="GO:0006826">
    <property type="term" value="P:iron ion transport"/>
    <property type="evidence" value="ECO:0007669"/>
    <property type="project" value="UniProtKB-KW"/>
</dbReference>
<dbReference type="PANTHER" id="PTHR32552">
    <property type="entry name" value="FERRICHROME IRON RECEPTOR-RELATED"/>
    <property type="match status" value="1"/>
</dbReference>
<feature type="chain" id="PRO_5034551108" evidence="12">
    <location>
        <begin position="31"/>
        <end position="1165"/>
    </location>
</feature>
<evidence type="ECO:0000256" key="3">
    <source>
        <dbReference type="ARBA" id="ARBA00022452"/>
    </source>
</evidence>
<organism evidence="13 14">
    <name type="scientific">Horticoccus luteus</name>
    <dbReference type="NCBI Taxonomy" id="2862869"/>
    <lineage>
        <taxon>Bacteria</taxon>
        <taxon>Pseudomonadati</taxon>
        <taxon>Verrucomicrobiota</taxon>
        <taxon>Opitutia</taxon>
        <taxon>Opitutales</taxon>
        <taxon>Opitutaceae</taxon>
        <taxon>Horticoccus</taxon>
    </lineage>
</organism>
<evidence type="ECO:0000256" key="6">
    <source>
        <dbReference type="ARBA" id="ARBA00023004"/>
    </source>
</evidence>
<accession>A0A8F9XM46</accession>
<keyword evidence="3" id="KW-1134">Transmembrane beta strand</keyword>
<dbReference type="EMBL" id="CP080507">
    <property type="protein sequence ID" value="QYM79674.1"/>
    <property type="molecule type" value="Genomic_DNA"/>
</dbReference>